<dbReference type="EMBL" id="KB102797">
    <property type="protein sequence ID" value="ELK34819.1"/>
    <property type="molecule type" value="Genomic_DNA"/>
</dbReference>
<evidence type="ECO:0000313" key="3">
    <source>
        <dbReference type="Proteomes" id="UP000010556"/>
    </source>
</evidence>
<dbReference type="AlphaFoldDB" id="L5M861"/>
<feature type="region of interest" description="Disordered" evidence="1">
    <location>
        <begin position="1"/>
        <end position="29"/>
    </location>
</feature>
<sequence>MKRSCPRRKAEQIYRAPEISDQQVKEQSTSVLREMDRDYKMNSISGGQCLIPGIPRVPPAPDGESRASACRGQSKVR</sequence>
<keyword evidence="3" id="KW-1185">Reference proteome</keyword>
<evidence type="ECO:0000313" key="2">
    <source>
        <dbReference type="EMBL" id="ELK34819.1"/>
    </source>
</evidence>
<feature type="compositionally biased region" description="Polar residues" evidence="1">
    <location>
        <begin position="20"/>
        <end position="29"/>
    </location>
</feature>
<reference evidence="3" key="1">
    <citation type="journal article" date="2013" name="Science">
        <title>Comparative analysis of bat genomes provides insight into the evolution of flight and immunity.</title>
        <authorList>
            <person name="Zhang G."/>
            <person name="Cowled C."/>
            <person name="Shi Z."/>
            <person name="Huang Z."/>
            <person name="Bishop-Lilly K.A."/>
            <person name="Fang X."/>
            <person name="Wynne J.W."/>
            <person name="Xiong Z."/>
            <person name="Baker M.L."/>
            <person name="Zhao W."/>
            <person name="Tachedjian M."/>
            <person name="Zhu Y."/>
            <person name="Zhou P."/>
            <person name="Jiang X."/>
            <person name="Ng J."/>
            <person name="Yang L."/>
            <person name="Wu L."/>
            <person name="Xiao J."/>
            <person name="Feng Y."/>
            <person name="Chen Y."/>
            <person name="Sun X."/>
            <person name="Zhang Y."/>
            <person name="Marsh G.A."/>
            <person name="Crameri G."/>
            <person name="Broder C.C."/>
            <person name="Frey K.G."/>
            <person name="Wang L.F."/>
            <person name="Wang J."/>
        </authorList>
    </citation>
    <scope>NUCLEOTIDE SEQUENCE [LARGE SCALE GENOMIC DNA]</scope>
</reference>
<protein>
    <submittedName>
        <fullName evidence="2">Uncharacterized protein</fullName>
    </submittedName>
</protein>
<evidence type="ECO:0000256" key="1">
    <source>
        <dbReference type="SAM" id="MobiDB-lite"/>
    </source>
</evidence>
<dbReference type="Proteomes" id="UP000010556">
    <property type="component" value="Unassembled WGS sequence"/>
</dbReference>
<proteinExistence type="predicted"/>
<gene>
    <name evidence="2" type="ORF">MDA_GLEAN10018857</name>
</gene>
<feature type="region of interest" description="Disordered" evidence="1">
    <location>
        <begin position="43"/>
        <end position="77"/>
    </location>
</feature>
<accession>L5M861</accession>
<organism evidence="2 3">
    <name type="scientific">Myotis davidii</name>
    <name type="common">David's myotis</name>
    <dbReference type="NCBI Taxonomy" id="225400"/>
    <lineage>
        <taxon>Eukaryota</taxon>
        <taxon>Metazoa</taxon>
        <taxon>Chordata</taxon>
        <taxon>Craniata</taxon>
        <taxon>Vertebrata</taxon>
        <taxon>Euteleostomi</taxon>
        <taxon>Mammalia</taxon>
        <taxon>Eutheria</taxon>
        <taxon>Laurasiatheria</taxon>
        <taxon>Chiroptera</taxon>
        <taxon>Yangochiroptera</taxon>
        <taxon>Vespertilionidae</taxon>
        <taxon>Myotis</taxon>
    </lineage>
</organism>
<name>L5M861_MYODS</name>